<sequence length="54" mass="5863">MKRLATNPSPTGRRTSRAEVYSKEIASCEGEEMVTIFAAHPGQIVVEDEEPATA</sequence>
<accession>A0ABX2S6Z2</accession>
<comment type="caution">
    <text evidence="1">The sequence shown here is derived from an EMBL/GenBank/DDBJ whole genome shotgun (WGS) entry which is preliminary data.</text>
</comment>
<dbReference type="Proteomes" id="UP000533017">
    <property type="component" value="Unassembled WGS sequence"/>
</dbReference>
<proteinExistence type="predicted"/>
<reference evidence="1 2" key="1">
    <citation type="submission" date="2020-07" db="EMBL/GenBank/DDBJ databases">
        <title>Sequencing the genomes of 1000 actinobacteria strains.</title>
        <authorList>
            <person name="Klenk H.-P."/>
        </authorList>
    </citation>
    <scope>NUCLEOTIDE SEQUENCE [LARGE SCALE GENOMIC DNA]</scope>
    <source>
        <strain evidence="1 2">DSM 45117</strain>
    </source>
</reference>
<evidence type="ECO:0000313" key="1">
    <source>
        <dbReference type="EMBL" id="NYH85386.1"/>
    </source>
</evidence>
<protein>
    <submittedName>
        <fullName evidence="1">Uncharacterized protein</fullName>
    </submittedName>
</protein>
<name>A0ABX2S6Z2_9ACTN</name>
<keyword evidence="2" id="KW-1185">Reference proteome</keyword>
<dbReference type="RefSeq" id="WP_175542774.1">
    <property type="nucleotide sequence ID" value="NZ_FOOI01000018.1"/>
</dbReference>
<gene>
    <name evidence="1" type="ORF">FHR37_004237</name>
</gene>
<dbReference type="EMBL" id="JACBZA010000001">
    <property type="protein sequence ID" value="NYH85386.1"/>
    <property type="molecule type" value="Genomic_DNA"/>
</dbReference>
<organism evidence="1 2">
    <name type="scientific">Actinopolymorpha cephalotaxi</name>
    <dbReference type="NCBI Taxonomy" id="504797"/>
    <lineage>
        <taxon>Bacteria</taxon>
        <taxon>Bacillati</taxon>
        <taxon>Actinomycetota</taxon>
        <taxon>Actinomycetes</taxon>
        <taxon>Propionibacteriales</taxon>
        <taxon>Actinopolymorphaceae</taxon>
        <taxon>Actinopolymorpha</taxon>
    </lineage>
</organism>
<evidence type="ECO:0000313" key="2">
    <source>
        <dbReference type="Proteomes" id="UP000533017"/>
    </source>
</evidence>